<evidence type="ECO:0000256" key="1">
    <source>
        <dbReference type="ARBA" id="ARBA00022527"/>
    </source>
</evidence>
<dbReference type="Proteomes" id="UP000224006">
    <property type="component" value="Chromosome XI"/>
</dbReference>
<dbReference type="KEGG" id="bbes:BESB_020840"/>
<keyword evidence="2" id="KW-0808">Transferase</keyword>
<protein>
    <recommendedName>
        <fullName evidence="8">Protein kinase domain-containing protein</fullName>
    </recommendedName>
</protein>
<dbReference type="InterPro" id="IPR000719">
    <property type="entry name" value="Prot_kinase_dom"/>
</dbReference>
<dbReference type="GO" id="GO:0004674">
    <property type="term" value="F:protein serine/threonine kinase activity"/>
    <property type="evidence" value="ECO:0007669"/>
    <property type="project" value="UniProtKB-KW"/>
</dbReference>
<name>A0A2A9M8X5_BESBE</name>
<dbReference type="OrthoDB" id="346907at2759"/>
<dbReference type="Pfam" id="PF00069">
    <property type="entry name" value="Pkinase"/>
    <property type="match status" value="1"/>
</dbReference>
<evidence type="ECO:0000256" key="7">
    <source>
        <dbReference type="SAM" id="SignalP"/>
    </source>
</evidence>
<evidence type="ECO:0000256" key="3">
    <source>
        <dbReference type="ARBA" id="ARBA00022741"/>
    </source>
</evidence>
<keyword evidence="3" id="KW-0547">Nucleotide-binding</keyword>
<feature type="chain" id="PRO_5012766922" description="Protein kinase domain-containing protein" evidence="7">
    <location>
        <begin position="22"/>
        <end position="483"/>
    </location>
</feature>
<dbReference type="VEuPathDB" id="ToxoDB:BESB_020840"/>
<keyword evidence="1" id="KW-0723">Serine/threonine-protein kinase</keyword>
<dbReference type="GeneID" id="40307145"/>
<keyword evidence="4" id="KW-0418">Kinase</keyword>
<organism evidence="9 10">
    <name type="scientific">Besnoitia besnoiti</name>
    <name type="common">Apicomplexan protozoan</name>
    <dbReference type="NCBI Taxonomy" id="94643"/>
    <lineage>
        <taxon>Eukaryota</taxon>
        <taxon>Sar</taxon>
        <taxon>Alveolata</taxon>
        <taxon>Apicomplexa</taxon>
        <taxon>Conoidasida</taxon>
        <taxon>Coccidia</taxon>
        <taxon>Eucoccidiorida</taxon>
        <taxon>Eimeriorina</taxon>
        <taxon>Sarcocystidae</taxon>
        <taxon>Besnoitia</taxon>
    </lineage>
</organism>
<gene>
    <name evidence="9" type="ORF">BESB_020840</name>
</gene>
<dbReference type="Gene3D" id="1.10.510.10">
    <property type="entry name" value="Transferase(Phosphotransferase) domain 1"/>
    <property type="match status" value="1"/>
</dbReference>
<keyword evidence="10" id="KW-1185">Reference proteome</keyword>
<dbReference type="InterPro" id="IPR050205">
    <property type="entry name" value="CDPK_Ser/Thr_kinases"/>
</dbReference>
<keyword evidence="5" id="KW-0067">ATP-binding</keyword>
<dbReference type="STRING" id="94643.A0A2A9M8X5"/>
<evidence type="ECO:0000256" key="2">
    <source>
        <dbReference type="ARBA" id="ARBA00022679"/>
    </source>
</evidence>
<dbReference type="PROSITE" id="PS50011">
    <property type="entry name" value="PROTEIN_KINASE_DOM"/>
    <property type="match status" value="1"/>
</dbReference>
<accession>A0A2A9M8X5</accession>
<dbReference type="GO" id="GO:0005524">
    <property type="term" value="F:ATP binding"/>
    <property type="evidence" value="ECO:0007669"/>
    <property type="project" value="UniProtKB-KW"/>
</dbReference>
<evidence type="ECO:0000256" key="6">
    <source>
        <dbReference type="SAM" id="MobiDB-lite"/>
    </source>
</evidence>
<dbReference type="PANTHER" id="PTHR24349">
    <property type="entry name" value="SERINE/THREONINE-PROTEIN KINASE"/>
    <property type="match status" value="1"/>
</dbReference>
<evidence type="ECO:0000313" key="9">
    <source>
        <dbReference type="EMBL" id="PFH32143.1"/>
    </source>
</evidence>
<reference evidence="9 10" key="1">
    <citation type="submission" date="2017-09" db="EMBL/GenBank/DDBJ databases">
        <title>Genome sequencing of Besnoitia besnoiti strain Bb-Ger1.</title>
        <authorList>
            <person name="Schares G."/>
            <person name="Venepally P."/>
            <person name="Lorenzi H.A."/>
        </authorList>
    </citation>
    <scope>NUCLEOTIDE SEQUENCE [LARGE SCALE GENOMIC DNA]</scope>
    <source>
        <strain evidence="9 10">Bb-Ger1</strain>
    </source>
</reference>
<dbReference type="Gene3D" id="3.30.200.20">
    <property type="entry name" value="Phosphorylase Kinase, domain 1"/>
    <property type="match status" value="1"/>
</dbReference>
<feature type="signal peptide" evidence="7">
    <location>
        <begin position="1"/>
        <end position="21"/>
    </location>
</feature>
<comment type="caution">
    <text evidence="9">The sequence shown here is derived from an EMBL/GenBank/DDBJ whole genome shotgun (WGS) entry which is preliminary data.</text>
</comment>
<dbReference type="SMART" id="SM00220">
    <property type="entry name" value="S_TKc"/>
    <property type="match status" value="1"/>
</dbReference>
<evidence type="ECO:0000256" key="5">
    <source>
        <dbReference type="ARBA" id="ARBA00022840"/>
    </source>
</evidence>
<proteinExistence type="predicted"/>
<dbReference type="AlphaFoldDB" id="A0A2A9M8X5"/>
<dbReference type="EMBL" id="NWUJ01000012">
    <property type="protein sequence ID" value="PFH32143.1"/>
    <property type="molecule type" value="Genomic_DNA"/>
</dbReference>
<dbReference type="RefSeq" id="XP_029216152.1">
    <property type="nucleotide sequence ID" value="XM_029360793.1"/>
</dbReference>
<dbReference type="SUPFAM" id="SSF56112">
    <property type="entry name" value="Protein kinase-like (PK-like)"/>
    <property type="match status" value="1"/>
</dbReference>
<evidence type="ECO:0000256" key="4">
    <source>
        <dbReference type="ARBA" id="ARBA00022777"/>
    </source>
</evidence>
<evidence type="ECO:0000313" key="10">
    <source>
        <dbReference type="Proteomes" id="UP000224006"/>
    </source>
</evidence>
<feature type="domain" description="Protein kinase" evidence="8">
    <location>
        <begin position="199"/>
        <end position="483"/>
    </location>
</feature>
<dbReference type="InterPro" id="IPR011009">
    <property type="entry name" value="Kinase-like_dom_sf"/>
</dbReference>
<keyword evidence="7" id="KW-0732">Signal</keyword>
<evidence type="ECO:0000259" key="8">
    <source>
        <dbReference type="PROSITE" id="PS50011"/>
    </source>
</evidence>
<sequence>MKAGTVFAVLAICAFRAYTDGLSLGLARSVSAAYATNVVQLLRRLRKVRRHGEKVVLSQSCSTKPPHPTEPGNPSFLSLSTGVRTSTTLIGVFRFVGRGNVSPGLPEFDERLPAQSAVANLMEKFKMEHAPAPLPPISPALLGFVTRVTGLDLQDTKQTLKFSDIVTGEKITVRTRGLMPATSTCLTFHVESADRRHHFAFRVRVAEGGTPGVEKMENEVAAFEDSLRLLRRKMSLECFFSSGRLLTPLRTLSLRHVENKLIQQGEFSLLNEFHVVAKTEGTLEDLLRVLEADAESDRARFSITAQITSILDFLHGAGKGQPELHPKMFLIHESGAIVLDFDIVLQEGNDFPKTPFGNPVWMAPEVLQLWTGQHSSIRYDATVDAWPTGLILYKLWCGTLPFGLDDSKPLDNLLAVMQDALVRINSSELSFDGCPPIPRVIQGLIQGLLRKGWDRLKPGYLIRKTAVLRTATPDEIASILSDR</sequence>
<feature type="region of interest" description="Disordered" evidence="6">
    <location>
        <begin position="56"/>
        <end position="77"/>
    </location>
</feature>